<dbReference type="Proteomes" id="UP000002866">
    <property type="component" value="Chromosome 6"/>
</dbReference>
<evidence type="ECO:0000256" key="1">
    <source>
        <dbReference type="ARBA" id="ARBA00004141"/>
    </source>
</evidence>
<keyword evidence="3 6" id="KW-1133">Transmembrane helix</keyword>
<proteinExistence type="predicted"/>
<dbReference type="OMA" id="AQWYNGM"/>
<feature type="transmembrane region" description="Helical" evidence="6">
    <location>
        <begin position="96"/>
        <end position="117"/>
    </location>
</feature>
<dbReference type="PANTHER" id="PTHR13439:SF0">
    <property type="entry name" value="TOPOISOMERASE I DAMAGE AFFECTED PROTEIN 4"/>
    <property type="match status" value="1"/>
</dbReference>
<sequence>MSSNVTIAVEKIAESTTNNNGFEVDPAIAVYQLTDPLLKFSWYPESESLYLKHLHEIAFSFAFYLFIHIFIAPYLNHLIFGKNYTSIQNRKSKMDFDVHIVSMFQAFISVAIVLPVIRLPVDLNVATFQNEWCSMVSSVSVGYFIWDFIVCVSNYNIYGLEFLAHAIGSLYCIGISLYPFVQNWVPKFLIVEASTPFVNVNWFISQLLRYKVKVPVWLNVINGVLLMTVFFSIRIVWGFTAIGYLSKQIWITRYQVPIVHTFLILLLNTLFNCLNLFWFSKMIRIVKKMAMGSKKETKSSKRD</sequence>
<keyword evidence="9" id="KW-1185">Reference proteome</keyword>
<dbReference type="SMART" id="SM00724">
    <property type="entry name" value="TLC"/>
    <property type="match status" value="1"/>
</dbReference>
<dbReference type="Pfam" id="PF03798">
    <property type="entry name" value="TRAM_LAG1_CLN8"/>
    <property type="match status" value="1"/>
</dbReference>
<name>I2H620_HENB6</name>
<feature type="domain" description="TLC" evidence="7">
    <location>
        <begin position="91"/>
        <end position="291"/>
    </location>
</feature>
<dbReference type="PROSITE" id="PS50922">
    <property type="entry name" value="TLC"/>
    <property type="match status" value="1"/>
</dbReference>
<evidence type="ECO:0000256" key="6">
    <source>
        <dbReference type="SAM" id="Phobius"/>
    </source>
</evidence>
<organism evidence="8 9">
    <name type="scientific">Henningerozyma blattae (strain ATCC 34711 / CBS 6284 / DSM 70876 / NBRC 10599 / NRRL Y-10934 / UCD 77-7)</name>
    <name type="common">Yeast</name>
    <name type="synonym">Tetrapisispora blattae</name>
    <dbReference type="NCBI Taxonomy" id="1071380"/>
    <lineage>
        <taxon>Eukaryota</taxon>
        <taxon>Fungi</taxon>
        <taxon>Dikarya</taxon>
        <taxon>Ascomycota</taxon>
        <taxon>Saccharomycotina</taxon>
        <taxon>Saccharomycetes</taxon>
        <taxon>Saccharomycetales</taxon>
        <taxon>Saccharomycetaceae</taxon>
        <taxon>Henningerozyma</taxon>
    </lineage>
</organism>
<feature type="transmembrane region" description="Helical" evidence="6">
    <location>
        <begin position="216"/>
        <end position="237"/>
    </location>
</feature>
<dbReference type="GO" id="GO:0016020">
    <property type="term" value="C:membrane"/>
    <property type="evidence" value="ECO:0007669"/>
    <property type="project" value="UniProtKB-SubCell"/>
</dbReference>
<dbReference type="GO" id="GO:0005783">
    <property type="term" value="C:endoplasmic reticulum"/>
    <property type="evidence" value="ECO:0007669"/>
    <property type="project" value="TreeGrafter"/>
</dbReference>
<dbReference type="InterPro" id="IPR050846">
    <property type="entry name" value="TLCD"/>
</dbReference>
<keyword evidence="2 5" id="KW-0812">Transmembrane</keyword>
<dbReference type="eggNOG" id="KOG4561">
    <property type="taxonomic scope" value="Eukaryota"/>
</dbReference>
<dbReference type="RefSeq" id="XP_004181341.1">
    <property type="nucleotide sequence ID" value="XM_004181293.1"/>
</dbReference>
<gene>
    <name evidence="8" type="primary">TBLA0F02830</name>
    <name evidence="8" type="ORF">TBLA_0F02830</name>
</gene>
<evidence type="ECO:0000256" key="2">
    <source>
        <dbReference type="ARBA" id="ARBA00022692"/>
    </source>
</evidence>
<evidence type="ECO:0000256" key="4">
    <source>
        <dbReference type="ARBA" id="ARBA00023136"/>
    </source>
</evidence>
<feature type="transmembrane region" description="Helical" evidence="6">
    <location>
        <begin position="57"/>
        <end position="75"/>
    </location>
</feature>
<dbReference type="AlphaFoldDB" id="I2H620"/>
<dbReference type="GO" id="GO:0055088">
    <property type="term" value="P:lipid homeostasis"/>
    <property type="evidence" value="ECO:0007669"/>
    <property type="project" value="TreeGrafter"/>
</dbReference>
<comment type="subcellular location">
    <subcellularLocation>
        <location evidence="1">Membrane</location>
        <topology evidence="1">Multi-pass membrane protein</topology>
    </subcellularLocation>
</comment>
<evidence type="ECO:0000256" key="3">
    <source>
        <dbReference type="ARBA" id="ARBA00022989"/>
    </source>
</evidence>
<dbReference type="InterPro" id="IPR006634">
    <property type="entry name" value="TLC-dom"/>
</dbReference>
<protein>
    <recommendedName>
        <fullName evidence="7">TLC domain-containing protein</fullName>
    </recommendedName>
</protein>
<evidence type="ECO:0000313" key="8">
    <source>
        <dbReference type="EMBL" id="CCH61822.1"/>
    </source>
</evidence>
<accession>I2H620</accession>
<reference evidence="8 9" key="1">
    <citation type="journal article" date="2011" name="Proc. Natl. Acad. Sci. U.S.A.">
        <title>Evolutionary erosion of yeast sex chromosomes by mating-type switching accidents.</title>
        <authorList>
            <person name="Gordon J.L."/>
            <person name="Armisen D."/>
            <person name="Proux-Wera E."/>
            <person name="Oheigeartaigh S.S."/>
            <person name="Byrne K.P."/>
            <person name="Wolfe K.H."/>
        </authorList>
    </citation>
    <scope>NUCLEOTIDE SEQUENCE [LARGE SCALE GENOMIC DNA]</scope>
    <source>
        <strain evidence="9">ATCC 34711 / CBS 6284 / DSM 70876 / NBRC 10599 / NRRL Y-10934 / UCD 77-7</strain>
    </source>
</reference>
<dbReference type="HOGENOM" id="CLU_034597_0_1_1"/>
<dbReference type="OrthoDB" id="10266980at2759"/>
<feature type="transmembrane region" description="Helical" evidence="6">
    <location>
        <begin position="257"/>
        <end position="279"/>
    </location>
</feature>
<dbReference type="PANTHER" id="PTHR13439">
    <property type="entry name" value="CT120 PROTEIN"/>
    <property type="match status" value="1"/>
</dbReference>
<evidence type="ECO:0000259" key="7">
    <source>
        <dbReference type="PROSITE" id="PS50922"/>
    </source>
</evidence>
<dbReference type="EMBL" id="HE806321">
    <property type="protein sequence ID" value="CCH61822.1"/>
    <property type="molecule type" value="Genomic_DNA"/>
</dbReference>
<feature type="transmembrane region" description="Helical" evidence="6">
    <location>
        <begin position="137"/>
        <end position="155"/>
    </location>
</feature>
<dbReference type="GeneID" id="14496931"/>
<dbReference type="KEGG" id="tbl:TBLA_0F02830"/>
<evidence type="ECO:0000313" key="9">
    <source>
        <dbReference type="Proteomes" id="UP000002866"/>
    </source>
</evidence>
<keyword evidence="4 5" id="KW-0472">Membrane</keyword>
<dbReference type="InParanoid" id="I2H620"/>
<dbReference type="FunCoup" id="I2H620">
    <property type="interactions" value="99"/>
</dbReference>
<evidence type="ECO:0000256" key="5">
    <source>
        <dbReference type="PROSITE-ProRule" id="PRU00205"/>
    </source>
</evidence>